<feature type="compositionally biased region" description="Polar residues" evidence="2">
    <location>
        <begin position="843"/>
        <end position="852"/>
    </location>
</feature>
<dbReference type="InterPro" id="IPR043725">
    <property type="entry name" value="DUF5667"/>
</dbReference>
<feature type="region of interest" description="Disordered" evidence="2">
    <location>
        <begin position="1782"/>
        <end position="1828"/>
    </location>
</feature>
<accession>A0A1F5ZPX7</accession>
<sequence>MIFITLLKKIKVYLTCLIVLTILGLSSTPIFAARSDYYDYGPYYSNSQVLGFSLSSLENLPAPTLPEGVSLPKAQGIMPDSPFYGFEKFAENIQLTATFDPIKREELRLSFANERLAEAGNMLASGKTEAAHQAVADYQENLNTIAANISAFPDNSSPQAQSLFDNIEKSATHELVLSQSLSLSSIPAQSENWQQISSSSQHVLDAISEVKGEPPIPEGLNVAIGSLKEQGVLSEEQSNKLYGLKTRTEVREELEKLASGNAFPPADLAKLDTRVESRYPDFHKQYENTLELAELRVYHTLPQPDEDVQDKISEWQNGPQNVPPPPEIKPYLWYQRANDLAQSVDLTNISNDQQSEVAKFYPESISDNPTYKALEELASVSPSPTDTPDENTTTDTNTTAQLPTPTAFPTVPPPDVKPYLAEVGGPLPGDPAYFFKRFGEQVTYTFTFDPLEKANRQFQMAERRLAEAAAIKDDKNKAALYSATLKEYQNSITSAGNHLENAPENQNREDIAQRFEAQAARHEAIFEKGLLPVPEDQPKLIADTIKKVEDTIDITADIEGKPALPPLLANRLEDLKAQGVILDEEVDDLVKSDSRKEVREKIRELVELGTFPLADAKKMDEAQILSAPSDYNQLVEVRKVEELQNLRTVQRDLAQTASLRAQADNLTQKETVLNQTIDPALISEEDLKGRDDLIKTYKELAKNSGKRPINLGQFGGQVTIDNPNPSPSISPPARADAELTTCPIGAVFQSGEGCVWENGNQIDDYWQYQCDGPRQYYSFVAKKCLAYEQGQGFGADSAPICPAPYTWSWETQSCQAFTGGDLPTPPAEPTPRDEKEIAERSKSCPQGSSYQPPNGCVWDDGGEPVNDGNAKRYQCDKDEYYSFESQSCVEAPDNGTYPADSMPSCKEENAVWSWAAGKCVFLPGEPLETTFAYNVPQPVFAAPGNPFYPLKQFGETLQLVTAITPENREKVKIAQAKERLVEGYFALENKNEEAFKTALADYTGRMQSIYNDLSKSNLSADAKKAIGEVLGQEAINQNLILEKAQVIASEEQSNTIAAASSTTILGVDKAADLKGEPVLPDEIKEKIESLPEDMIKEEDKKKILGMDSRVEARLEINNLLASGILTAPETAFLNEDFTTVNEGTKIKLDELKKLEEVTDAKEQKDKIDEVVENNENIVKKLDEFQKSFEVGQEVPADLRPYVRLTRIEEVARTIRPDIIKLGDFQNRKDVLLAVATLQEEFKPTRDAYDRVADFRRRNPNAALPTDLARIEALSYSLGVRQNAGPCYLPSPPFGPNTPCPAPGAAIPISSYYSSSGGYPAGTSYNPTGSFGPSSYSQPSLDKDGKPLVYGQGPKAESAGNCPDGYHWMYDSGGWCMSNGGSYGNYSSSSGPGPGGGPGYTPYSPYYNAPGVPPGSYGYQGSGTYSTFSPNYSAPSYWGTAPTNYTTNPYPGSVPGSGPAPIASGQCPSGYHWMAPSQGAPGWCMSDGGTYVPSGSTGYTPSGSINCGSQGFNTSTGRCNDGACPGGTNWDGQRCVASSTSYYSPNLTQSSCGPGYYWDGRGCIPTYNSGSYTSTGNTYSSSGSCPGGYWWNGYSCQPSGSSTGSSCTYPSGGCGGNGAWYDYSTCSCKTTSYSTGSYSSGSGSCTYPSGGCGSNSYYDWGTCSCRSNTSSGSYYSGYSSTSGSCTYPSGGCSSGQWFDYGTCSCRSSTSTTSSGGSTGSTSGSCPSGYHWMSDSGGWCMSDSGSSGGSSGSTSTSTSGSTGSSSGSCPSGYHWMSDNGGWCMSDGGSSGSTSTTTTTTTTDTSTQSSPPPSDSGSTTTTTTDTSTSSP</sequence>
<name>A0A1F5ZPX7_9BACT</name>
<gene>
    <name evidence="4" type="ORF">A2773_05400</name>
</gene>
<evidence type="ECO:0000313" key="5">
    <source>
        <dbReference type="Proteomes" id="UP000177383"/>
    </source>
</evidence>
<feature type="region of interest" description="Disordered" evidence="2">
    <location>
        <begin position="1329"/>
        <end position="1351"/>
    </location>
</feature>
<feature type="compositionally biased region" description="Basic and acidic residues" evidence="2">
    <location>
        <begin position="830"/>
        <end position="842"/>
    </location>
</feature>
<evidence type="ECO:0000259" key="3">
    <source>
        <dbReference type="Pfam" id="PF18915"/>
    </source>
</evidence>
<feature type="region of interest" description="Disordered" evidence="2">
    <location>
        <begin position="819"/>
        <end position="863"/>
    </location>
</feature>
<organism evidence="4 5">
    <name type="scientific">Candidatus Gottesmanbacteria bacterium RIFCSPHIGHO2_01_FULL_39_10</name>
    <dbReference type="NCBI Taxonomy" id="1798375"/>
    <lineage>
        <taxon>Bacteria</taxon>
        <taxon>Candidatus Gottesmaniibacteriota</taxon>
    </lineage>
</organism>
<feature type="domain" description="DUF5667" evidence="3">
    <location>
        <begin position="76"/>
        <end position="165"/>
    </location>
</feature>
<feature type="compositionally biased region" description="Low complexity" evidence="2">
    <location>
        <begin position="1783"/>
        <end position="1828"/>
    </location>
</feature>
<reference evidence="4 5" key="1">
    <citation type="journal article" date="2016" name="Nat. Commun.">
        <title>Thousands of microbial genomes shed light on interconnected biogeochemical processes in an aquifer system.</title>
        <authorList>
            <person name="Anantharaman K."/>
            <person name="Brown C.T."/>
            <person name="Hug L.A."/>
            <person name="Sharon I."/>
            <person name="Castelle C.J."/>
            <person name="Probst A.J."/>
            <person name="Thomas B.C."/>
            <person name="Singh A."/>
            <person name="Wilkins M.J."/>
            <person name="Karaoz U."/>
            <person name="Brodie E.L."/>
            <person name="Williams K.H."/>
            <person name="Hubbard S.S."/>
            <person name="Banfield J.F."/>
        </authorList>
    </citation>
    <scope>NUCLEOTIDE SEQUENCE [LARGE SCALE GENOMIC DNA]</scope>
</reference>
<comment type="caution">
    <text evidence="4">The sequence shown here is derived from an EMBL/GenBank/DDBJ whole genome shotgun (WGS) entry which is preliminary data.</text>
</comment>
<feature type="compositionally biased region" description="Polar residues" evidence="2">
    <location>
        <begin position="1329"/>
        <end position="1339"/>
    </location>
</feature>
<evidence type="ECO:0000256" key="2">
    <source>
        <dbReference type="SAM" id="MobiDB-lite"/>
    </source>
</evidence>
<dbReference type="EMBL" id="MFJE01000024">
    <property type="protein sequence ID" value="OGG14157.1"/>
    <property type="molecule type" value="Genomic_DNA"/>
</dbReference>
<dbReference type="STRING" id="1798375.A2773_05400"/>
<feature type="coiled-coil region" evidence="1">
    <location>
        <begin position="1160"/>
        <end position="1187"/>
    </location>
</feature>
<feature type="compositionally biased region" description="Low complexity" evidence="2">
    <location>
        <begin position="382"/>
        <end position="409"/>
    </location>
</feature>
<protein>
    <recommendedName>
        <fullName evidence="3">DUF5667 domain-containing protein</fullName>
    </recommendedName>
</protein>
<feature type="compositionally biased region" description="Low complexity" evidence="2">
    <location>
        <begin position="1750"/>
        <end position="1767"/>
    </location>
</feature>
<feature type="domain" description="DUF5667" evidence="3">
    <location>
        <begin position="427"/>
        <end position="511"/>
    </location>
</feature>
<keyword evidence="1" id="KW-0175">Coiled coil</keyword>
<feature type="region of interest" description="Disordered" evidence="2">
    <location>
        <begin position="378"/>
        <end position="413"/>
    </location>
</feature>
<dbReference type="Proteomes" id="UP000177383">
    <property type="component" value="Unassembled WGS sequence"/>
</dbReference>
<evidence type="ECO:0000256" key="1">
    <source>
        <dbReference type="SAM" id="Coils"/>
    </source>
</evidence>
<feature type="non-terminal residue" evidence="4">
    <location>
        <position position="1828"/>
    </location>
</feature>
<dbReference type="Pfam" id="PF18915">
    <property type="entry name" value="DUF5667"/>
    <property type="match status" value="3"/>
</dbReference>
<evidence type="ECO:0000313" key="4">
    <source>
        <dbReference type="EMBL" id="OGG14157.1"/>
    </source>
</evidence>
<feature type="region of interest" description="Disordered" evidence="2">
    <location>
        <begin position="1748"/>
        <end position="1767"/>
    </location>
</feature>
<feature type="domain" description="DUF5667" evidence="3">
    <location>
        <begin position="942"/>
        <end position="1028"/>
    </location>
</feature>
<proteinExistence type="predicted"/>